<accession>A0ACB8Q8J2</accession>
<reference evidence="1" key="1">
    <citation type="submission" date="2021-02" db="EMBL/GenBank/DDBJ databases">
        <authorList>
            <consortium name="DOE Joint Genome Institute"/>
            <person name="Ahrendt S."/>
            <person name="Looney B.P."/>
            <person name="Miyauchi S."/>
            <person name="Morin E."/>
            <person name="Drula E."/>
            <person name="Courty P.E."/>
            <person name="Chicoki N."/>
            <person name="Fauchery L."/>
            <person name="Kohler A."/>
            <person name="Kuo A."/>
            <person name="Labutti K."/>
            <person name="Pangilinan J."/>
            <person name="Lipzen A."/>
            <person name="Riley R."/>
            <person name="Andreopoulos W."/>
            <person name="He G."/>
            <person name="Johnson J."/>
            <person name="Barry K.W."/>
            <person name="Grigoriev I.V."/>
            <person name="Nagy L."/>
            <person name="Hibbett D."/>
            <person name="Henrissat B."/>
            <person name="Matheny P.B."/>
            <person name="Labbe J."/>
            <person name="Martin F."/>
        </authorList>
    </citation>
    <scope>NUCLEOTIDE SEQUENCE</scope>
    <source>
        <strain evidence="1">EC-137</strain>
    </source>
</reference>
<name>A0ACB8Q8J2_9AGAM</name>
<reference evidence="1" key="2">
    <citation type="journal article" date="2022" name="New Phytol.">
        <title>Evolutionary transition to the ectomycorrhizal habit in the genomes of a hyperdiverse lineage of mushroom-forming fungi.</title>
        <authorList>
            <person name="Looney B."/>
            <person name="Miyauchi S."/>
            <person name="Morin E."/>
            <person name="Drula E."/>
            <person name="Courty P.E."/>
            <person name="Kohler A."/>
            <person name="Kuo A."/>
            <person name="LaButti K."/>
            <person name="Pangilinan J."/>
            <person name="Lipzen A."/>
            <person name="Riley R."/>
            <person name="Andreopoulos W."/>
            <person name="He G."/>
            <person name="Johnson J."/>
            <person name="Nolan M."/>
            <person name="Tritt A."/>
            <person name="Barry K.W."/>
            <person name="Grigoriev I.V."/>
            <person name="Nagy L.G."/>
            <person name="Hibbett D."/>
            <person name="Henrissat B."/>
            <person name="Matheny P.B."/>
            <person name="Labbe J."/>
            <person name="Martin F.M."/>
        </authorList>
    </citation>
    <scope>NUCLEOTIDE SEQUENCE</scope>
    <source>
        <strain evidence="1">EC-137</strain>
    </source>
</reference>
<keyword evidence="2" id="KW-1185">Reference proteome</keyword>
<comment type="caution">
    <text evidence="1">The sequence shown here is derived from an EMBL/GenBank/DDBJ whole genome shotgun (WGS) entry which is preliminary data.</text>
</comment>
<protein>
    <submittedName>
        <fullName evidence="1">Uncharacterized protein</fullName>
    </submittedName>
</protein>
<evidence type="ECO:0000313" key="1">
    <source>
        <dbReference type="EMBL" id="KAI0027933.1"/>
    </source>
</evidence>
<dbReference type="Proteomes" id="UP000814128">
    <property type="component" value="Unassembled WGS sequence"/>
</dbReference>
<organism evidence="1 2">
    <name type="scientific">Vararia minispora EC-137</name>
    <dbReference type="NCBI Taxonomy" id="1314806"/>
    <lineage>
        <taxon>Eukaryota</taxon>
        <taxon>Fungi</taxon>
        <taxon>Dikarya</taxon>
        <taxon>Basidiomycota</taxon>
        <taxon>Agaricomycotina</taxon>
        <taxon>Agaricomycetes</taxon>
        <taxon>Russulales</taxon>
        <taxon>Lachnocladiaceae</taxon>
        <taxon>Vararia</taxon>
    </lineage>
</organism>
<evidence type="ECO:0000313" key="2">
    <source>
        <dbReference type="Proteomes" id="UP000814128"/>
    </source>
</evidence>
<sequence>MPPPVLVPATHNHTIPDYIEIIYYTTSIHAALLQPLYTGARHAVLKQRRQASARDSGASERGGRREVDVDTWDAPVRTERRHKNCGINSPDGSRDDDGESGDDDGEDRDDGGSSNGKGGGQRRVTESRQRPTFIFTLVGKKKPEVSIVTDVSGRCPRGRQAQAPVMRPVAETAREGKACKTTWGGVGEDQSRTHGSESGLAKRAMTSFAHAQQPVLHGRNLGPNPIVVASLARPSCANLRCYHRQPSA</sequence>
<proteinExistence type="predicted"/>
<gene>
    <name evidence="1" type="ORF">K488DRAFT_74163</name>
</gene>
<dbReference type="EMBL" id="MU273816">
    <property type="protein sequence ID" value="KAI0027933.1"/>
    <property type="molecule type" value="Genomic_DNA"/>
</dbReference>